<evidence type="ECO:0000256" key="1">
    <source>
        <dbReference type="SAM" id="MobiDB-lite"/>
    </source>
</evidence>
<keyword evidence="2" id="KW-0472">Membrane</keyword>
<keyword evidence="2" id="KW-1133">Transmembrane helix</keyword>
<feature type="transmembrane region" description="Helical" evidence="2">
    <location>
        <begin position="12"/>
        <end position="32"/>
    </location>
</feature>
<evidence type="ECO:0000313" key="4">
    <source>
        <dbReference type="Proteomes" id="UP000078512"/>
    </source>
</evidence>
<reference evidence="3 4" key="1">
    <citation type="submission" date="2016-05" db="EMBL/GenBank/DDBJ databases">
        <title>Genome sequencing reveals origins of a unique bacterial endosymbiosis in the earliest lineages of terrestrial Fungi.</title>
        <authorList>
            <consortium name="DOE Joint Genome Institute"/>
            <person name="Uehling J."/>
            <person name="Gryganskyi A."/>
            <person name="Hameed K."/>
            <person name="Tschaplinski T."/>
            <person name="Misztal P."/>
            <person name="Wu S."/>
            <person name="Desiro A."/>
            <person name="Vande Pol N."/>
            <person name="Du Z.-Y."/>
            <person name="Zienkiewicz A."/>
            <person name="Zienkiewicz K."/>
            <person name="Morin E."/>
            <person name="Tisserant E."/>
            <person name="Splivallo R."/>
            <person name="Hainaut M."/>
            <person name="Henrissat B."/>
            <person name="Ohm R."/>
            <person name="Kuo A."/>
            <person name="Yan J."/>
            <person name="Lipzen A."/>
            <person name="Nolan M."/>
            <person name="Labutti K."/>
            <person name="Barry K."/>
            <person name="Goldstein A."/>
            <person name="Labbe J."/>
            <person name="Schadt C."/>
            <person name="Tuskan G."/>
            <person name="Grigoriev I."/>
            <person name="Martin F."/>
            <person name="Vilgalys R."/>
            <person name="Bonito G."/>
        </authorList>
    </citation>
    <scope>NUCLEOTIDE SEQUENCE [LARGE SCALE GENOMIC DNA]</scope>
    <source>
        <strain evidence="3 4">AG-77</strain>
    </source>
</reference>
<feature type="region of interest" description="Disordered" evidence="1">
    <location>
        <begin position="372"/>
        <end position="407"/>
    </location>
</feature>
<feature type="transmembrane region" description="Helical" evidence="2">
    <location>
        <begin position="294"/>
        <end position="314"/>
    </location>
</feature>
<evidence type="ECO:0000313" key="3">
    <source>
        <dbReference type="EMBL" id="OAQ32414.1"/>
    </source>
</evidence>
<feature type="transmembrane region" description="Helical" evidence="2">
    <location>
        <begin position="38"/>
        <end position="58"/>
    </location>
</feature>
<keyword evidence="4" id="KW-1185">Reference proteome</keyword>
<dbReference type="EMBL" id="KV442025">
    <property type="protein sequence ID" value="OAQ32414.1"/>
    <property type="molecule type" value="Genomic_DNA"/>
</dbReference>
<gene>
    <name evidence="3" type="ORF">K457DRAFT_16421</name>
</gene>
<name>A0A197K7K8_9FUNG</name>
<sequence>MTLYLKPFRRCVTILARSMIGLMMLTLHFEFLRWASRTRWAVCTLPLFILPTVLGSYINLKEHGRWTTYYVIYMQLMTSLSEHYTLASVWDIFLFLSIDGTYRRHLQSLVGDNIIPLRVYLSSLISDDSKLSAFLAAHKIQDPNNNNNDDKKHDGHDEQQQTATTTSTAMAKWVYALVIGALVLNTYLVISVKKWNYDCSRMIAYDTLENDYEINEYLSYCFPSSWRRAFRFPFLTWPHPENLVAIVTAYFCATAWSTLPTKIVIHAWIRMWSNSNSDGSGDERRNKLFAIKKIHYFLFFYLLKMPAYGLINNASHERHLFLGALVFCSASSLVFALVLLWNLYVVHSGQDTCQDQQQLLLQGDGFEYQEKVGGRGEAGGVSESEKTPSLDGEAPSVRVVDMSPISH</sequence>
<feature type="region of interest" description="Disordered" evidence="1">
    <location>
        <begin position="142"/>
        <end position="162"/>
    </location>
</feature>
<feature type="transmembrane region" description="Helical" evidence="2">
    <location>
        <begin position="320"/>
        <end position="341"/>
    </location>
</feature>
<organism evidence="3 4">
    <name type="scientific">Linnemannia elongata AG-77</name>
    <dbReference type="NCBI Taxonomy" id="1314771"/>
    <lineage>
        <taxon>Eukaryota</taxon>
        <taxon>Fungi</taxon>
        <taxon>Fungi incertae sedis</taxon>
        <taxon>Mucoromycota</taxon>
        <taxon>Mortierellomycotina</taxon>
        <taxon>Mortierellomycetes</taxon>
        <taxon>Mortierellales</taxon>
        <taxon>Mortierellaceae</taxon>
        <taxon>Linnemannia</taxon>
    </lineage>
</organism>
<accession>A0A197K7K8</accession>
<dbReference type="AlphaFoldDB" id="A0A197K7K8"/>
<proteinExistence type="predicted"/>
<feature type="compositionally biased region" description="Basic and acidic residues" evidence="1">
    <location>
        <begin position="148"/>
        <end position="159"/>
    </location>
</feature>
<dbReference type="OrthoDB" id="2438214at2759"/>
<dbReference type="Proteomes" id="UP000078512">
    <property type="component" value="Unassembled WGS sequence"/>
</dbReference>
<keyword evidence="2" id="KW-0812">Transmembrane</keyword>
<evidence type="ECO:0000256" key="2">
    <source>
        <dbReference type="SAM" id="Phobius"/>
    </source>
</evidence>
<protein>
    <submittedName>
        <fullName evidence="3">Uncharacterized protein</fullName>
    </submittedName>
</protein>
<feature type="transmembrane region" description="Helical" evidence="2">
    <location>
        <begin position="173"/>
        <end position="192"/>
    </location>
</feature>